<reference evidence="1" key="1">
    <citation type="journal article" date="2013" name="Genetics">
        <title>The draft genome and transcriptome of Panagrellus redivivus are shaped by the harsh demands of a free-living lifestyle.</title>
        <authorList>
            <person name="Srinivasan J."/>
            <person name="Dillman A.R."/>
            <person name="Macchietto M.G."/>
            <person name="Heikkinen L."/>
            <person name="Lakso M."/>
            <person name="Fracchia K.M."/>
            <person name="Antoshechkin I."/>
            <person name="Mortazavi A."/>
            <person name="Wong G."/>
            <person name="Sternberg P.W."/>
        </authorList>
    </citation>
    <scope>NUCLEOTIDE SEQUENCE [LARGE SCALE GENOMIC DNA]</scope>
    <source>
        <strain evidence="1">MT8872</strain>
    </source>
</reference>
<dbReference type="AlphaFoldDB" id="A0A7E4UUD9"/>
<evidence type="ECO:0000313" key="1">
    <source>
        <dbReference type="Proteomes" id="UP000492821"/>
    </source>
</evidence>
<keyword evidence="1" id="KW-1185">Reference proteome</keyword>
<protein>
    <submittedName>
        <fullName evidence="2">DUF3825 domain-containing protein</fullName>
    </submittedName>
</protein>
<name>A0A7E4UUD9_PANRE</name>
<dbReference type="WBParaSite" id="Pan_g12950.t1">
    <property type="protein sequence ID" value="Pan_g12950.t1"/>
    <property type="gene ID" value="Pan_g12950"/>
</dbReference>
<organism evidence="1 2">
    <name type="scientific">Panagrellus redivivus</name>
    <name type="common">Microworm</name>
    <dbReference type="NCBI Taxonomy" id="6233"/>
    <lineage>
        <taxon>Eukaryota</taxon>
        <taxon>Metazoa</taxon>
        <taxon>Ecdysozoa</taxon>
        <taxon>Nematoda</taxon>
        <taxon>Chromadorea</taxon>
        <taxon>Rhabditida</taxon>
        <taxon>Tylenchina</taxon>
        <taxon>Panagrolaimomorpha</taxon>
        <taxon>Panagrolaimoidea</taxon>
        <taxon>Panagrolaimidae</taxon>
        <taxon>Panagrellus</taxon>
    </lineage>
</organism>
<dbReference type="Proteomes" id="UP000492821">
    <property type="component" value="Unassembled WGS sequence"/>
</dbReference>
<sequence length="147" mass="17197">MKPVFHYTSSRPTKRGLYRFFHAPDKEDQAQHESALKTALTSVRLLARRNLRKNFIDGQPNMIAIGKVSDAYYHYLIENDRWIPYNNSKYDAVVPNMYNTRLELGIPMDEPEGLFVILLQRGKFTYKVLDVANREFIYMETEKGKGC</sequence>
<evidence type="ECO:0000313" key="2">
    <source>
        <dbReference type="WBParaSite" id="Pan_g12950.t1"/>
    </source>
</evidence>
<proteinExistence type="predicted"/>
<accession>A0A7E4UUD9</accession>
<reference evidence="2" key="2">
    <citation type="submission" date="2020-10" db="UniProtKB">
        <authorList>
            <consortium name="WormBaseParasite"/>
        </authorList>
    </citation>
    <scope>IDENTIFICATION</scope>
</reference>